<keyword evidence="3" id="KW-1185">Reference proteome</keyword>
<feature type="chain" id="PRO_5021368605" evidence="1">
    <location>
        <begin position="19"/>
        <end position="409"/>
    </location>
</feature>
<reference evidence="2 3" key="1">
    <citation type="submission" date="2018-06" db="EMBL/GenBank/DDBJ databases">
        <title>A transcriptomic atlas of mushroom development highlights an independent origin of complex multicellularity.</title>
        <authorList>
            <consortium name="DOE Joint Genome Institute"/>
            <person name="Krizsan K."/>
            <person name="Almasi E."/>
            <person name="Merenyi Z."/>
            <person name="Sahu N."/>
            <person name="Viragh M."/>
            <person name="Koszo T."/>
            <person name="Mondo S."/>
            <person name="Kiss B."/>
            <person name="Balint B."/>
            <person name="Kues U."/>
            <person name="Barry K."/>
            <person name="Hegedus J.C."/>
            <person name="Henrissat B."/>
            <person name="Johnson J."/>
            <person name="Lipzen A."/>
            <person name="Ohm R."/>
            <person name="Nagy I."/>
            <person name="Pangilinan J."/>
            <person name="Yan J."/>
            <person name="Xiong Y."/>
            <person name="Grigoriev I.V."/>
            <person name="Hibbett D.S."/>
            <person name="Nagy L.G."/>
        </authorList>
    </citation>
    <scope>NUCLEOTIDE SEQUENCE [LARGE SCALE GENOMIC DNA]</scope>
    <source>
        <strain evidence="2 3">SZMC22713</strain>
    </source>
</reference>
<gene>
    <name evidence="2" type="ORF">BD410DRAFT_813276</name>
</gene>
<dbReference type="Proteomes" id="UP000294933">
    <property type="component" value="Unassembled WGS sequence"/>
</dbReference>
<accession>A0A4Y7QCS8</accession>
<dbReference type="OrthoDB" id="5307922at2759"/>
<protein>
    <submittedName>
        <fullName evidence="2">Calcium-dependent phosphotriesterase</fullName>
    </submittedName>
</protein>
<keyword evidence="1" id="KW-0732">Signal</keyword>
<dbReference type="EMBL" id="ML170163">
    <property type="protein sequence ID" value="TDL25483.1"/>
    <property type="molecule type" value="Genomic_DNA"/>
</dbReference>
<feature type="signal peptide" evidence="1">
    <location>
        <begin position="1"/>
        <end position="18"/>
    </location>
</feature>
<organism evidence="2 3">
    <name type="scientific">Rickenella mellea</name>
    <dbReference type="NCBI Taxonomy" id="50990"/>
    <lineage>
        <taxon>Eukaryota</taxon>
        <taxon>Fungi</taxon>
        <taxon>Dikarya</taxon>
        <taxon>Basidiomycota</taxon>
        <taxon>Agaricomycotina</taxon>
        <taxon>Agaricomycetes</taxon>
        <taxon>Hymenochaetales</taxon>
        <taxon>Rickenellaceae</taxon>
        <taxon>Rickenella</taxon>
    </lineage>
</organism>
<dbReference type="InterPro" id="IPR011042">
    <property type="entry name" value="6-blade_b-propeller_TolB-like"/>
</dbReference>
<dbReference type="PANTHER" id="PTHR11799:SF30">
    <property type="entry name" value="SERUM PARAOXONASE_ARYLESTERASE 2"/>
    <property type="match status" value="1"/>
</dbReference>
<evidence type="ECO:0000256" key="1">
    <source>
        <dbReference type="SAM" id="SignalP"/>
    </source>
</evidence>
<dbReference type="AlphaFoldDB" id="A0A4Y7QCS8"/>
<dbReference type="Gene3D" id="2.120.10.30">
    <property type="entry name" value="TolB, C-terminal domain"/>
    <property type="match status" value="1"/>
</dbReference>
<dbReference type="SUPFAM" id="SSF63829">
    <property type="entry name" value="Calcium-dependent phosphotriesterase"/>
    <property type="match status" value="1"/>
</dbReference>
<evidence type="ECO:0000313" key="2">
    <source>
        <dbReference type="EMBL" id="TDL25483.1"/>
    </source>
</evidence>
<dbReference type="VEuPathDB" id="FungiDB:BD410DRAFT_813276"/>
<sequence>MRFLWLPVLLAFVAWRNARPLHQIAQYHALKKCDTIKADNLAFCEDAVFWDVRDAKDRLKDRRLILSCDPGRKNWNTVMGPLRNPEPHGALWVIGADRRAKKITLKDYPIGHDFHPLGIDIWHSTPANVTSNLFVVNHGRNRTTIEHFTLHPKDPTNAKWVRTISSRYLISPNAIAMTSPTSFYVSNDHLLTRRLPSIIGHTLPLVESLLGLPGGYVNHVSLHTAPDSTTVVRYTFPLLGIPFANGIAVSPNGKLLAVSSSSMARVHLYNRNASNNDALQPAGDIQVPFAPDNVAWDASGALLIAGHPDFPALTALAKNASMTATAPSWVVRASPTTQKASSNDTKAFDTQAPFSASNRASATPGWLVETMYQSNGTGFSSSSTALRDDRNGKLWITGLYAEGVLQCSP</sequence>
<dbReference type="PANTHER" id="PTHR11799">
    <property type="entry name" value="PARAOXONASE"/>
    <property type="match status" value="1"/>
</dbReference>
<proteinExistence type="predicted"/>
<dbReference type="InterPro" id="IPR051288">
    <property type="entry name" value="Serum_paraoxonase/arylesterase"/>
</dbReference>
<name>A0A4Y7QCS8_9AGAM</name>
<evidence type="ECO:0000313" key="3">
    <source>
        <dbReference type="Proteomes" id="UP000294933"/>
    </source>
</evidence>